<dbReference type="PANTHER" id="PTHR43471">
    <property type="entry name" value="ABC TRANSPORTER PERMEASE"/>
    <property type="match status" value="1"/>
</dbReference>
<feature type="transmembrane region" description="Helical" evidence="1">
    <location>
        <begin position="104"/>
        <end position="126"/>
    </location>
</feature>
<accession>M0AL34</accession>
<feature type="transmembrane region" description="Helical" evidence="1">
    <location>
        <begin position="165"/>
        <end position="182"/>
    </location>
</feature>
<dbReference type="Proteomes" id="UP000011554">
    <property type="component" value="Unassembled WGS sequence"/>
</dbReference>
<keyword evidence="1" id="KW-0812">Transmembrane</keyword>
<dbReference type="GO" id="GO:0005886">
    <property type="term" value="C:plasma membrane"/>
    <property type="evidence" value="ECO:0007669"/>
    <property type="project" value="UniProtKB-SubCell"/>
</dbReference>
<dbReference type="STRING" id="29540.C481_14418"/>
<name>M0AL34_NATA1</name>
<sequence length="283" mass="30726">MNRKNVLSIAKHDFEQLIRSKIVWLGIVVLTVYLVYEWHTSSQHLIGSAWSIMIDPFVIMSPLYAIGLGYTAIAGERASGRIRLSLGAGLTRPELVAGKLLSRFVTLVSVLWLPVVIAAVIVTVGWQPTEATAVGFLGAMVVVTVTSTAWLGIALGASCSASTQLRSIAIGGFLVFLFLYAWQSILELLMFVQTGSTDLGIDITTGLVDIFDPAWFPYAVRVNPVNAFEATQWYVPNLLEALAAGETIDAAHGPNLFGLAMLLVWGTVPIAIGYYRFIHAELE</sequence>
<protein>
    <submittedName>
        <fullName evidence="2">Copper ABC transporter permease</fullName>
    </submittedName>
</protein>
<keyword evidence="1" id="KW-1133">Transmembrane helix</keyword>
<dbReference type="Pfam" id="PF12679">
    <property type="entry name" value="ABC2_membrane_2"/>
    <property type="match status" value="1"/>
</dbReference>
<organism evidence="2 3">
    <name type="scientific">Natrialba asiatica (strain ATCC 700177 / DSM 12278 / JCM 9576 / FERM P-10747 / NBRC 102637 / 172P1)</name>
    <dbReference type="NCBI Taxonomy" id="29540"/>
    <lineage>
        <taxon>Archaea</taxon>
        <taxon>Methanobacteriati</taxon>
        <taxon>Methanobacteriota</taxon>
        <taxon>Stenosarchaea group</taxon>
        <taxon>Halobacteria</taxon>
        <taxon>Halobacteriales</taxon>
        <taxon>Natrialbaceae</taxon>
        <taxon>Natrialba</taxon>
    </lineage>
</organism>
<feature type="transmembrane region" description="Helical" evidence="1">
    <location>
        <begin position="50"/>
        <end position="73"/>
    </location>
</feature>
<gene>
    <name evidence="2" type="ORF">C481_14418</name>
</gene>
<dbReference type="PATRIC" id="fig|29540.5.peg.2929"/>
<proteinExistence type="predicted"/>
<evidence type="ECO:0000313" key="2">
    <source>
        <dbReference type="EMBL" id="ELY99435.1"/>
    </source>
</evidence>
<feature type="transmembrane region" description="Helical" evidence="1">
    <location>
        <begin position="256"/>
        <end position="277"/>
    </location>
</feature>
<dbReference type="eggNOG" id="arCOG02438">
    <property type="taxonomic scope" value="Archaea"/>
</dbReference>
<keyword evidence="1" id="KW-0472">Membrane</keyword>
<comment type="caution">
    <text evidence="2">The sequence shown here is derived from an EMBL/GenBank/DDBJ whole genome shotgun (WGS) entry which is preliminary data.</text>
</comment>
<feature type="transmembrane region" description="Helical" evidence="1">
    <location>
        <begin position="21"/>
        <end position="38"/>
    </location>
</feature>
<dbReference type="RefSeq" id="WP_006109925.1">
    <property type="nucleotide sequence ID" value="NZ_AOIO01000033.1"/>
</dbReference>
<keyword evidence="3" id="KW-1185">Reference proteome</keyword>
<dbReference type="OrthoDB" id="86287at2157"/>
<dbReference type="EMBL" id="AOIO01000033">
    <property type="protein sequence ID" value="ELY99435.1"/>
    <property type="molecule type" value="Genomic_DNA"/>
</dbReference>
<evidence type="ECO:0000256" key="1">
    <source>
        <dbReference type="SAM" id="Phobius"/>
    </source>
</evidence>
<dbReference type="GO" id="GO:0140359">
    <property type="term" value="F:ABC-type transporter activity"/>
    <property type="evidence" value="ECO:0007669"/>
    <property type="project" value="InterPro"/>
</dbReference>
<evidence type="ECO:0000313" key="3">
    <source>
        <dbReference type="Proteomes" id="UP000011554"/>
    </source>
</evidence>
<reference evidence="2 3" key="1">
    <citation type="journal article" date="2014" name="PLoS Genet.">
        <title>Phylogenetically driven sequencing of extremely halophilic archaea reveals strategies for static and dynamic osmo-response.</title>
        <authorList>
            <person name="Becker E.A."/>
            <person name="Seitzer P.M."/>
            <person name="Tritt A."/>
            <person name="Larsen D."/>
            <person name="Krusor M."/>
            <person name="Yao A.I."/>
            <person name="Wu D."/>
            <person name="Madern D."/>
            <person name="Eisen J.A."/>
            <person name="Darling A.E."/>
            <person name="Facciotti M.T."/>
        </authorList>
    </citation>
    <scope>NUCLEOTIDE SEQUENCE [LARGE SCALE GENOMIC DNA]</scope>
    <source>
        <strain evidence="2 3">DSM 12278</strain>
    </source>
</reference>
<dbReference type="PANTHER" id="PTHR43471:SF1">
    <property type="entry name" value="ABC TRANSPORTER PERMEASE PROTEIN NOSY-RELATED"/>
    <property type="match status" value="1"/>
</dbReference>
<dbReference type="AlphaFoldDB" id="M0AL34"/>
<feature type="transmembrane region" description="Helical" evidence="1">
    <location>
        <begin position="132"/>
        <end position="153"/>
    </location>
</feature>